<dbReference type="GeneID" id="69589035"/>
<dbReference type="Pfam" id="PF01636">
    <property type="entry name" value="APH"/>
    <property type="match status" value="1"/>
</dbReference>
<feature type="domain" description="Aminoglycoside phosphotransferase" evidence="1">
    <location>
        <begin position="19"/>
        <end position="265"/>
    </location>
</feature>
<dbReference type="PANTHER" id="PTHR21064:SF5">
    <property type="entry name" value="SLR1880 PROTEIN"/>
    <property type="match status" value="1"/>
</dbReference>
<protein>
    <submittedName>
        <fullName evidence="3">Aminoglycoside phosphotransferase family protein</fullName>
    </submittedName>
    <submittedName>
        <fullName evidence="2">Phosphotransferase enzyme family</fullName>
    </submittedName>
</protein>
<evidence type="ECO:0000259" key="1">
    <source>
        <dbReference type="Pfam" id="PF01636"/>
    </source>
</evidence>
<accession>A0A3E5G4U1</accession>
<evidence type="ECO:0000313" key="3">
    <source>
        <dbReference type="EMBL" id="UVQ76874.1"/>
    </source>
</evidence>
<dbReference type="PANTHER" id="PTHR21064">
    <property type="entry name" value="AMINOGLYCOSIDE PHOSPHOTRANSFERASE DOMAIN-CONTAINING PROTEIN-RELATED"/>
    <property type="match status" value="1"/>
</dbReference>
<evidence type="ECO:0000313" key="4">
    <source>
        <dbReference type="Proteomes" id="UP000095606"/>
    </source>
</evidence>
<dbReference type="EMBL" id="CZAE01000018">
    <property type="protein sequence ID" value="CUP81216.1"/>
    <property type="molecule type" value="Genomic_DNA"/>
</dbReference>
<evidence type="ECO:0000313" key="5">
    <source>
        <dbReference type="Proteomes" id="UP001060104"/>
    </source>
</evidence>
<dbReference type="Proteomes" id="UP000095606">
    <property type="component" value="Unassembled WGS sequence"/>
</dbReference>
<sequence length="364" mass="41668">MKDLSSIVAKFNTQGTITEIKPLGAGLINDTYKVNTQEADAPDYVLQRINHTIFQNVEMLQANIAAVTGHIRKKLTEAGETDIDRKVLSFLETGEGKTYWFDGDSYWRVMVFIPRAQTYETVNPEYSNYAGEAFGNFQAMLADIPETLGETIPDFHNMEFRLKQLRDAVAANAAGRVAEVQYYLDEIEKRADEMCKAERLYREGKLPKRVCHCDTKVNNMMFDEDGKVLCVIDLDTVMPSFIFSDYGDFLRTGANTGDEDDKDLDRVNFNMEIFKAFTKGYLKGAKSFLTPIEIENLPYAAALFPYMQCVRFLADYINGDTYYKIKYPEHNLVRTKAQFKLLQSVEEHTPEMTAFINNCLRNEE</sequence>
<evidence type="ECO:0000313" key="2">
    <source>
        <dbReference type="EMBL" id="CUP81216.1"/>
    </source>
</evidence>
<dbReference type="EMBL" id="CP103141">
    <property type="protein sequence ID" value="UVQ76874.1"/>
    <property type="molecule type" value="Genomic_DNA"/>
</dbReference>
<keyword evidence="5" id="KW-1185">Reference proteome</keyword>
<reference evidence="3" key="2">
    <citation type="submission" date="2022-08" db="EMBL/GenBank/DDBJ databases">
        <title>Genome Sequencing of Bacteroides fragilis Group Isolates with Nanopore Technology.</title>
        <authorList>
            <person name="Tisza M.J."/>
            <person name="Smith D."/>
            <person name="Dekker J.P."/>
        </authorList>
    </citation>
    <scope>NUCLEOTIDE SEQUENCE</scope>
    <source>
        <strain evidence="3">BFG-527</strain>
    </source>
</reference>
<dbReference type="InterPro" id="IPR050249">
    <property type="entry name" value="Pseudomonas-type_ThrB"/>
</dbReference>
<gene>
    <name evidence="2" type="ORF">ERS852461_03443</name>
    <name evidence="3" type="ORF">NXY30_11130</name>
</gene>
<keyword evidence="2" id="KW-0808">Transferase</keyword>
<accession>A0A174RB41</accession>
<dbReference type="InterPro" id="IPR002575">
    <property type="entry name" value="Aminoglycoside_PTrfase"/>
</dbReference>
<dbReference type="Gene3D" id="3.90.1200.10">
    <property type="match status" value="1"/>
</dbReference>
<dbReference type="GO" id="GO:0016740">
    <property type="term" value="F:transferase activity"/>
    <property type="evidence" value="ECO:0007669"/>
    <property type="project" value="UniProtKB-KW"/>
</dbReference>
<dbReference type="SUPFAM" id="SSF56112">
    <property type="entry name" value="Protein kinase-like (PK-like)"/>
    <property type="match status" value="1"/>
</dbReference>
<organism evidence="2 4">
    <name type="scientific">Bacteroides faecis</name>
    <dbReference type="NCBI Taxonomy" id="674529"/>
    <lineage>
        <taxon>Bacteria</taxon>
        <taxon>Pseudomonadati</taxon>
        <taxon>Bacteroidota</taxon>
        <taxon>Bacteroidia</taxon>
        <taxon>Bacteroidales</taxon>
        <taxon>Bacteroidaceae</taxon>
        <taxon>Bacteroides</taxon>
    </lineage>
</organism>
<dbReference type="Proteomes" id="UP001060104">
    <property type="component" value="Chromosome"/>
</dbReference>
<dbReference type="RefSeq" id="WP_022302096.1">
    <property type="nucleotide sequence ID" value="NZ_CABMFH010000030.1"/>
</dbReference>
<dbReference type="AlphaFoldDB" id="A0A3E5G4U1"/>
<proteinExistence type="predicted"/>
<dbReference type="InterPro" id="IPR011009">
    <property type="entry name" value="Kinase-like_dom_sf"/>
</dbReference>
<reference evidence="2 4" key="1">
    <citation type="submission" date="2015-09" db="EMBL/GenBank/DDBJ databases">
        <authorList>
            <consortium name="Pathogen Informatics"/>
        </authorList>
    </citation>
    <scope>NUCLEOTIDE SEQUENCE [LARGE SCALE GENOMIC DNA]</scope>
    <source>
        <strain evidence="2 4">2789STDY5834846</strain>
    </source>
</reference>
<name>A0A3E5G4U1_9BACE</name>